<feature type="domain" description="FHA" evidence="3">
    <location>
        <begin position="544"/>
        <end position="600"/>
    </location>
</feature>
<keyword evidence="1" id="KW-0597">Phosphoprotein</keyword>
<evidence type="ECO:0000256" key="2">
    <source>
        <dbReference type="SAM" id="MobiDB-lite"/>
    </source>
</evidence>
<feature type="region of interest" description="Disordered" evidence="2">
    <location>
        <begin position="266"/>
        <end position="327"/>
    </location>
</feature>
<evidence type="ECO:0000313" key="5">
    <source>
        <dbReference type="Proteomes" id="UP000316500"/>
    </source>
</evidence>
<feature type="region of interest" description="Disordered" evidence="2">
    <location>
        <begin position="129"/>
        <end position="152"/>
    </location>
</feature>
<dbReference type="Gene3D" id="2.60.200.20">
    <property type="match status" value="1"/>
</dbReference>
<dbReference type="CDD" id="cd00060">
    <property type="entry name" value="FHA"/>
    <property type="match status" value="1"/>
</dbReference>
<gene>
    <name evidence="4" type="ORF">FQP90_15900</name>
</gene>
<dbReference type="OrthoDB" id="5485098at2"/>
<feature type="compositionally biased region" description="Low complexity" evidence="2">
    <location>
        <begin position="423"/>
        <end position="440"/>
    </location>
</feature>
<evidence type="ECO:0000313" key="4">
    <source>
        <dbReference type="EMBL" id="TVU60622.1"/>
    </source>
</evidence>
<evidence type="ECO:0000259" key="3">
    <source>
        <dbReference type="PROSITE" id="PS50006"/>
    </source>
</evidence>
<accession>A0A558GUU0</accession>
<organism evidence="4 5">
    <name type="scientific">Paenarthrobacter nitroguajacolicus</name>
    <name type="common">Arthrobacter nitroguajacolicus</name>
    <dbReference type="NCBI Taxonomy" id="211146"/>
    <lineage>
        <taxon>Bacteria</taxon>
        <taxon>Bacillati</taxon>
        <taxon>Actinomycetota</taxon>
        <taxon>Actinomycetes</taxon>
        <taxon>Micrococcales</taxon>
        <taxon>Micrococcaceae</taxon>
        <taxon>Paenarthrobacter</taxon>
    </lineage>
</organism>
<feature type="compositionally biased region" description="Polar residues" evidence="2">
    <location>
        <begin position="312"/>
        <end position="327"/>
    </location>
</feature>
<name>A0A558GUU0_PAENT</name>
<proteinExistence type="predicted"/>
<feature type="compositionally biased region" description="Low complexity" evidence="2">
    <location>
        <begin position="129"/>
        <end position="145"/>
    </location>
</feature>
<dbReference type="InterPro" id="IPR008984">
    <property type="entry name" value="SMAD_FHA_dom_sf"/>
</dbReference>
<feature type="region of interest" description="Disordered" evidence="2">
    <location>
        <begin position="419"/>
        <end position="478"/>
    </location>
</feature>
<dbReference type="InterPro" id="IPR000253">
    <property type="entry name" value="FHA_dom"/>
</dbReference>
<dbReference type="SUPFAM" id="SSF49879">
    <property type="entry name" value="SMAD/FHA domain"/>
    <property type="match status" value="1"/>
</dbReference>
<dbReference type="AlphaFoldDB" id="A0A558GUU0"/>
<feature type="compositionally biased region" description="Low complexity" evidence="2">
    <location>
        <begin position="279"/>
        <end position="294"/>
    </location>
</feature>
<dbReference type="RefSeq" id="WP_144652056.1">
    <property type="nucleotide sequence ID" value="NZ_VNFK01000013.1"/>
</dbReference>
<feature type="compositionally biased region" description="Low complexity" evidence="2">
    <location>
        <begin position="365"/>
        <end position="375"/>
    </location>
</feature>
<sequence>MASSNRLSLTRYQRGEWFGVVRNGTVVLLGPDTPHALIDTVWELLASAPEAHEVLHEVTDAFGVSLSRIPPFGIIDVKDALRVFLRGDLELLVQLPSGTEQITGRDVTTWTERRLPGVASYSLRIGEGSRPLNSSASNSSPRNSPTLDSPSLNSLPLTEGVVLLAALEVGTSESVHTVGEPQVHPAAVPAMEGAPVAGEFPADARVSDETMIGYTEADLGLTIAPGGVGRVPDIAPPGSSVADEPAAGEFLTDGTVAEALVAEPVEEPADEPAAEESAAEPVVDGPVADQPAADEAADEQVGGPAVDASEVSVHTSTTDPVIPSLENTTNYDHLWDKTVMRNIEDAAVRLDDESDDHDAPASKTPDAPAAPALEPENPEPVPSAPATVQSPPAVQVPATQGLIDSVPWLRSTTSSASAVSDQPVVPSHPVAAPAPQLPANWPTPPPQTPSADDDSDHDGQTIMKSSLPTDDPAGAQPANAEQLAVNGPSVLARVCPQGHANPPTYPQCSVCGVAVSGDSIHVPRPRLGRMRVSTGELIDLDQSLIIGRQPSVSRVQGGTMPRLVQVESPGGDISRSHVEVRLEGWHVMLCDLKATNGTVLIREGQAPRRLAQNEMAILLDGDIAELGDDISLRFEEIL</sequence>
<comment type="caution">
    <text evidence="4">The sequence shown here is derived from an EMBL/GenBank/DDBJ whole genome shotgun (WGS) entry which is preliminary data.</text>
</comment>
<evidence type="ECO:0000256" key="1">
    <source>
        <dbReference type="ARBA" id="ARBA00022553"/>
    </source>
</evidence>
<feature type="region of interest" description="Disordered" evidence="2">
    <location>
        <begin position="351"/>
        <end position="395"/>
    </location>
</feature>
<dbReference type="EMBL" id="VNFK01000013">
    <property type="protein sequence ID" value="TVU60622.1"/>
    <property type="molecule type" value="Genomic_DNA"/>
</dbReference>
<dbReference type="PROSITE" id="PS50006">
    <property type="entry name" value="FHA_DOMAIN"/>
    <property type="match status" value="1"/>
</dbReference>
<reference evidence="4 5" key="1">
    <citation type="submission" date="2019-07" db="EMBL/GenBank/DDBJ databases">
        <title>Diversity of Bacteria from Kongsfjorden, Arctic.</title>
        <authorList>
            <person name="Yu Y."/>
        </authorList>
    </citation>
    <scope>NUCLEOTIDE SEQUENCE [LARGE SCALE GENOMIC DNA]</scope>
    <source>
        <strain evidence="4 5">SM1928</strain>
    </source>
</reference>
<feature type="compositionally biased region" description="Acidic residues" evidence="2">
    <location>
        <begin position="266"/>
        <end position="278"/>
    </location>
</feature>
<dbReference type="Proteomes" id="UP000316500">
    <property type="component" value="Unassembled WGS sequence"/>
</dbReference>
<protein>
    <recommendedName>
        <fullName evidence="3">FHA domain-containing protein</fullName>
    </recommendedName>
</protein>